<feature type="transmembrane region" description="Helical" evidence="1">
    <location>
        <begin position="400"/>
        <end position="421"/>
    </location>
</feature>
<dbReference type="AlphaFoldDB" id="A0A7Y9DZC5"/>
<keyword evidence="1" id="KW-0472">Membrane</keyword>
<sequence length="519" mass="54432">MSGDPARATLPEEVAAARRDLTRVLAEAGLPTPGPPAAGDRPAVALVGAPGRGRRALAAALVDRDPAALGREIDHLTAGSVDVPLLEELDLLLPARSPDGGWSVAAASALLVVVGAGAPLDRHELDRLAAAADTVEAVTFALVGTEAHRGWRTVLEADRELVAEHVPRLAAAPWFPVSPVLAAAARGTGTDGEALRRRAGLAPLQRSLYRLVARRRRMLAEANALRCALGALRAVHVDDPAPELQRRRAALEAARTGLRREHHVRWRAELAGARVAVVDDVGRRVRALAAAYRDRIDRASSTELGSVEADLARDLEGEAAAVVAALGERLRELVVGTLAGLVPADDLAALRIPAPTARPDLPPGTRRRADRMLVVAGATGGLGLSRLALLPLLAVPVAPVVGAALVPVSVGLGLGAAGWLARARRRAADRAHARAWLVEALGQARTDLERVLSEALIVADREITLALDRALDEHGRRLDAELAGLARRPTDRVLRDRDAAARRAEAVLGRLAAALAAEG</sequence>
<reference evidence="2 3" key="1">
    <citation type="submission" date="2020-07" db="EMBL/GenBank/DDBJ databases">
        <title>Sequencing the genomes of 1000 actinobacteria strains.</title>
        <authorList>
            <person name="Klenk H.-P."/>
        </authorList>
    </citation>
    <scope>NUCLEOTIDE SEQUENCE [LARGE SCALE GENOMIC DNA]</scope>
    <source>
        <strain evidence="2 3">DSM 45772</strain>
    </source>
</reference>
<evidence type="ECO:0000256" key="1">
    <source>
        <dbReference type="SAM" id="Phobius"/>
    </source>
</evidence>
<organism evidence="2 3">
    <name type="scientific">Actinomycetospora corticicola</name>
    <dbReference type="NCBI Taxonomy" id="663602"/>
    <lineage>
        <taxon>Bacteria</taxon>
        <taxon>Bacillati</taxon>
        <taxon>Actinomycetota</taxon>
        <taxon>Actinomycetes</taxon>
        <taxon>Pseudonocardiales</taxon>
        <taxon>Pseudonocardiaceae</taxon>
        <taxon>Actinomycetospora</taxon>
    </lineage>
</organism>
<feature type="transmembrane region" description="Helical" evidence="1">
    <location>
        <begin position="373"/>
        <end position="394"/>
    </location>
</feature>
<keyword evidence="1" id="KW-0812">Transmembrane</keyword>
<evidence type="ECO:0000313" key="3">
    <source>
        <dbReference type="Proteomes" id="UP000535890"/>
    </source>
</evidence>
<evidence type="ECO:0008006" key="4">
    <source>
        <dbReference type="Google" id="ProtNLM"/>
    </source>
</evidence>
<keyword evidence="1" id="KW-1133">Transmembrane helix</keyword>
<comment type="caution">
    <text evidence="2">The sequence shown here is derived from an EMBL/GenBank/DDBJ whole genome shotgun (WGS) entry which is preliminary data.</text>
</comment>
<dbReference type="Proteomes" id="UP000535890">
    <property type="component" value="Unassembled WGS sequence"/>
</dbReference>
<proteinExistence type="predicted"/>
<protein>
    <recommendedName>
        <fullName evidence="4">Dynamin family protein</fullName>
    </recommendedName>
</protein>
<name>A0A7Y9DZC5_9PSEU</name>
<dbReference type="RefSeq" id="WP_179795636.1">
    <property type="nucleotide sequence ID" value="NZ_BAABHP010000020.1"/>
</dbReference>
<evidence type="ECO:0000313" key="2">
    <source>
        <dbReference type="EMBL" id="NYD38150.1"/>
    </source>
</evidence>
<accession>A0A7Y9DZC5</accession>
<dbReference type="EMBL" id="JACCBN010000001">
    <property type="protein sequence ID" value="NYD38150.1"/>
    <property type="molecule type" value="Genomic_DNA"/>
</dbReference>
<keyword evidence="3" id="KW-1185">Reference proteome</keyword>
<gene>
    <name evidence="2" type="ORF">BJ983_004252</name>
</gene>